<dbReference type="PANTHER" id="PTHR36007:SF2">
    <property type="entry name" value="TRANSPORT PROTEIN-RELATED"/>
    <property type="match status" value="1"/>
</dbReference>
<keyword evidence="1" id="KW-0472">Membrane</keyword>
<sequence length="158" mass="17437">MELIQQFITEHVGHEVAVMLLSMLPFIEVRGAIPVGVAFGMPTMEAAALSYFGSLVPMPFLIKLIRPVFDLLRHRPLTQTLVAKTERKSKRDWDKIKKYERLALFVFTALPIPGTGVYGASLVAALMNLRLIQAIPTIALGNLIATLLISGISHVIFV</sequence>
<name>A0ABY7QU58_9FIRM</name>
<dbReference type="PANTHER" id="PTHR36007">
    <property type="entry name" value="TRANSPORT PROTEIN-RELATED"/>
    <property type="match status" value="1"/>
</dbReference>
<dbReference type="RefSeq" id="WP_271191234.1">
    <property type="nucleotide sequence ID" value="NZ_CP115667.1"/>
</dbReference>
<keyword evidence="1" id="KW-1133">Transmembrane helix</keyword>
<gene>
    <name evidence="2" type="ORF">O6R05_06790</name>
</gene>
<keyword evidence="3" id="KW-1185">Reference proteome</keyword>
<evidence type="ECO:0000256" key="1">
    <source>
        <dbReference type="SAM" id="Phobius"/>
    </source>
</evidence>
<dbReference type="Proteomes" id="UP001210339">
    <property type="component" value="Chromosome"/>
</dbReference>
<protein>
    <submittedName>
        <fullName evidence="2">Small multi-drug export protein</fullName>
    </submittedName>
</protein>
<accession>A0ABY7QU58</accession>
<organism evidence="2 3">
    <name type="scientific">Peptoniphilus equinus</name>
    <dbReference type="NCBI Taxonomy" id="3016343"/>
    <lineage>
        <taxon>Bacteria</taxon>
        <taxon>Bacillati</taxon>
        <taxon>Bacillota</taxon>
        <taxon>Tissierellia</taxon>
        <taxon>Tissierellales</taxon>
        <taxon>Peptoniphilaceae</taxon>
        <taxon>Peptoniphilus</taxon>
    </lineage>
</organism>
<dbReference type="EMBL" id="CP115667">
    <property type="protein sequence ID" value="WBW49703.1"/>
    <property type="molecule type" value="Genomic_DNA"/>
</dbReference>
<reference evidence="2 3" key="1">
    <citation type="submission" date="2023-01" db="EMBL/GenBank/DDBJ databases">
        <authorList>
            <person name="Lee S.H."/>
            <person name="Jung H.S."/>
            <person name="Yun J.U."/>
        </authorList>
    </citation>
    <scope>NUCLEOTIDE SEQUENCE [LARGE SCALE GENOMIC DNA]</scope>
    <source>
        <strain evidence="2 3">CBA3646</strain>
    </source>
</reference>
<dbReference type="Pfam" id="PF06695">
    <property type="entry name" value="Sm_multidrug_ex"/>
    <property type="match status" value="1"/>
</dbReference>
<evidence type="ECO:0000313" key="3">
    <source>
        <dbReference type="Proteomes" id="UP001210339"/>
    </source>
</evidence>
<dbReference type="InterPro" id="IPR009577">
    <property type="entry name" value="Sm_multidrug_ex"/>
</dbReference>
<keyword evidence="1" id="KW-0812">Transmembrane</keyword>
<evidence type="ECO:0000313" key="2">
    <source>
        <dbReference type="EMBL" id="WBW49703.1"/>
    </source>
</evidence>
<feature type="transmembrane region" description="Helical" evidence="1">
    <location>
        <begin position="102"/>
        <end position="127"/>
    </location>
</feature>
<proteinExistence type="predicted"/>
<feature type="transmembrane region" description="Helical" evidence="1">
    <location>
        <begin position="133"/>
        <end position="157"/>
    </location>
</feature>